<evidence type="ECO:0000256" key="7">
    <source>
        <dbReference type="ARBA" id="ARBA00044757"/>
    </source>
</evidence>
<dbReference type="Gene3D" id="3.40.50.10190">
    <property type="entry name" value="BRCT domain"/>
    <property type="match status" value="1"/>
</dbReference>
<reference evidence="10 11" key="1">
    <citation type="submission" date="2019-09" db="EMBL/GenBank/DDBJ databases">
        <title>Draft genome of the ectomycorrhizal ascomycete Sphaerosporella brunnea.</title>
        <authorList>
            <consortium name="DOE Joint Genome Institute"/>
            <person name="Benucci G.M."/>
            <person name="Marozzi G."/>
            <person name="Antonielli L."/>
            <person name="Sanchez S."/>
            <person name="Marco P."/>
            <person name="Wang X."/>
            <person name="Falini L.B."/>
            <person name="Barry K."/>
            <person name="Haridas S."/>
            <person name="Lipzen A."/>
            <person name="Labutti K."/>
            <person name="Grigoriev I.V."/>
            <person name="Murat C."/>
            <person name="Martin F."/>
            <person name="Albertini E."/>
            <person name="Donnini D."/>
            <person name="Bonito G."/>
        </authorList>
    </citation>
    <scope>NUCLEOTIDE SEQUENCE [LARGE SCALE GENOMIC DNA]</scope>
    <source>
        <strain evidence="10 11">Sb_GMNB300</strain>
    </source>
</reference>
<evidence type="ECO:0000256" key="5">
    <source>
        <dbReference type="ARBA" id="ARBA00023204"/>
    </source>
</evidence>
<keyword evidence="5" id="KW-0234">DNA repair</keyword>
<keyword evidence="3" id="KW-0158">Chromosome</keyword>
<dbReference type="GO" id="GO:0030870">
    <property type="term" value="C:Mre11 complex"/>
    <property type="evidence" value="ECO:0007669"/>
    <property type="project" value="InterPro"/>
</dbReference>
<feature type="compositionally biased region" description="Low complexity" evidence="8">
    <location>
        <begin position="401"/>
        <end position="414"/>
    </location>
</feature>
<dbReference type="InterPro" id="IPR043014">
    <property type="entry name" value="Nibrin_BRCT2_sf"/>
</dbReference>
<dbReference type="OrthoDB" id="552194at2759"/>
<dbReference type="SUPFAM" id="SSF52113">
    <property type="entry name" value="BRCT domain"/>
    <property type="match status" value="1"/>
</dbReference>
<evidence type="ECO:0000313" key="10">
    <source>
        <dbReference type="EMBL" id="KAA8913021.1"/>
    </source>
</evidence>
<evidence type="ECO:0000256" key="6">
    <source>
        <dbReference type="ARBA" id="ARBA00023242"/>
    </source>
</evidence>
<dbReference type="InterPro" id="IPR000253">
    <property type="entry name" value="FHA_dom"/>
</dbReference>
<feature type="compositionally biased region" description="Low complexity" evidence="8">
    <location>
        <begin position="728"/>
        <end position="740"/>
    </location>
</feature>
<dbReference type="InterPro" id="IPR040227">
    <property type="entry name" value="Nibrin-rel"/>
</dbReference>
<dbReference type="EMBL" id="VXIS01000018">
    <property type="protein sequence ID" value="KAA8913021.1"/>
    <property type="molecule type" value="Genomic_DNA"/>
</dbReference>
<dbReference type="SUPFAM" id="SSF49879">
    <property type="entry name" value="SMAD/FHA domain"/>
    <property type="match status" value="1"/>
</dbReference>
<name>A0A5J5F8N3_9PEZI</name>
<feature type="region of interest" description="Disordered" evidence="8">
    <location>
        <begin position="694"/>
        <end position="795"/>
    </location>
</feature>
<accession>A0A5J5F8N3</accession>
<dbReference type="GO" id="GO:0007095">
    <property type="term" value="P:mitotic G2 DNA damage checkpoint signaling"/>
    <property type="evidence" value="ECO:0007669"/>
    <property type="project" value="InterPro"/>
</dbReference>
<dbReference type="Proteomes" id="UP000326924">
    <property type="component" value="Unassembled WGS sequence"/>
</dbReference>
<feature type="region of interest" description="Disordered" evidence="8">
    <location>
        <begin position="536"/>
        <end position="608"/>
    </location>
</feature>
<feature type="region of interest" description="Disordered" evidence="8">
    <location>
        <begin position="491"/>
        <end position="519"/>
    </location>
</feature>
<evidence type="ECO:0000313" key="11">
    <source>
        <dbReference type="Proteomes" id="UP000326924"/>
    </source>
</evidence>
<feature type="domain" description="FHA" evidence="9">
    <location>
        <begin position="25"/>
        <end position="89"/>
    </location>
</feature>
<dbReference type="InterPro" id="IPR008984">
    <property type="entry name" value="SMAD_FHA_dom_sf"/>
</dbReference>
<dbReference type="AlphaFoldDB" id="A0A5J5F8N3"/>
<dbReference type="InterPro" id="IPR036420">
    <property type="entry name" value="BRCT_dom_sf"/>
</dbReference>
<protein>
    <recommendedName>
        <fullName evidence="9">FHA domain-containing protein</fullName>
    </recommendedName>
</protein>
<comment type="similarity">
    <text evidence="7">Belongs to the Nibrin family.</text>
</comment>
<comment type="caution">
    <text evidence="10">The sequence shown here is derived from an EMBL/GenBank/DDBJ whole genome shotgun (WGS) entry which is preliminary data.</text>
</comment>
<evidence type="ECO:0000259" key="9">
    <source>
        <dbReference type="PROSITE" id="PS50006"/>
    </source>
</evidence>
<evidence type="ECO:0000256" key="3">
    <source>
        <dbReference type="ARBA" id="ARBA00022454"/>
    </source>
</evidence>
<feature type="compositionally biased region" description="Basic and acidic residues" evidence="8">
    <location>
        <begin position="563"/>
        <end position="607"/>
    </location>
</feature>
<dbReference type="Pfam" id="PF16508">
    <property type="entry name" value="NIBRIN_BRCT_II"/>
    <property type="match status" value="1"/>
</dbReference>
<keyword evidence="4" id="KW-0227">DNA damage</keyword>
<feature type="compositionally biased region" description="Polar residues" evidence="8">
    <location>
        <begin position="445"/>
        <end position="458"/>
    </location>
</feature>
<organism evidence="10 11">
    <name type="scientific">Sphaerosporella brunnea</name>
    <dbReference type="NCBI Taxonomy" id="1250544"/>
    <lineage>
        <taxon>Eukaryota</taxon>
        <taxon>Fungi</taxon>
        <taxon>Dikarya</taxon>
        <taxon>Ascomycota</taxon>
        <taxon>Pezizomycotina</taxon>
        <taxon>Pezizomycetes</taxon>
        <taxon>Pezizales</taxon>
        <taxon>Pyronemataceae</taxon>
        <taxon>Sphaerosporella</taxon>
    </lineage>
</organism>
<proteinExistence type="inferred from homology"/>
<evidence type="ECO:0000256" key="4">
    <source>
        <dbReference type="ARBA" id="ARBA00022763"/>
    </source>
</evidence>
<feature type="compositionally biased region" description="Basic and acidic residues" evidence="8">
    <location>
        <begin position="536"/>
        <end position="546"/>
    </location>
</feature>
<evidence type="ECO:0000256" key="8">
    <source>
        <dbReference type="SAM" id="MobiDB-lite"/>
    </source>
</evidence>
<evidence type="ECO:0000256" key="1">
    <source>
        <dbReference type="ARBA" id="ARBA00004123"/>
    </source>
</evidence>
<dbReference type="Gene3D" id="3.40.50.10980">
    <property type="entry name" value="Nibrin, BRCT2 domain"/>
    <property type="match status" value="1"/>
</dbReference>
<keyword evidence="11" id="KW-1185">Reference proteome</keyword>
<dbReference type="InParanoid" id="A0A5J5F8N3"/>
<dbReference type="PANTHER" id="PTHR12162:SF0">
    <property type="entry name" value="NIBRIN"/>
    <property type="match status" value="1"/>
</dbReference>
<dbReference type="InterPro" id="IPR032429">
    <property type="entry name" value="Nibrin_BRCT2"/>
</dbReference>
<comment type="subcellular location">
    <subcellularLocation>
        <location evidence="2">Chromosome</location>
    </subcellularLocation>
    <subcellularLocation>
        <location evidence="1">Nucleus</location>
    </subcellularLocation>
</comment>
<feature type="region of interest" description="Disordered" evidence="8">
    <location>
        <begin position="397"/>
        <end position="458"/>
    </location>
</feature>
<dbReference type="GO" id="GO:0005694">
    <property type="term" value="C:chromosome"/>
    <property type="evidence" value="ECO:0007669"/>
    <property type="project" value="UniProtKB-SubCell"/>
</dbReference>
<dbReference type="PANTHER" id="PTHR12162">
    <property type="entry name" value="NIBRIN-RELATED"/>
    <property type="match status" value="1"/>
</dbReference>
<dbReference type="GO" id="GO:0003684">
    <property type="term" value="F:damaged DNA binding"/>
    <property type="evidence" value="ECO:0007669"/>
    <property type="project" value="TreeGrafter"/>
</dbReference>
<keyword evidence="6" id="KW-0539">Nucleus</keyword>
<gene>
    <name evidence="10" type="ORF">FN846DRAFT_991306</name>
</gene>
<sequence length="795" mass="88770">MWLLECDDHEALQGKRMWLRPGSRCVLGRVKQGDVMVTVTSSRTISRRHLVINIADVNEEDGVKIHARTQITMQDFKTKYGTRVDDTVITGSEITLDGRDEHIFWLGNHEHAFRIKWTPVVFSFSLVGKDKLNKNVMAPYRAKVEKMGIKTIPTWADNITTHVVATKRNTAMGLQALITGRHIVTSSYLDAIVEAAQLPDPPPDGSIPMSKLEIDFDANWPNPAEFLPPPGNEPTSKPAEAYKPDPRRKTLFEGWTFVFSDDLQYQNLLGPITAAGGKSEKFTLNYQQSRPEELVGFIEKHDRGGDVCVVRFRTKNPALQDWERDFAEKVQELLGFRMVDQNEFIEIILGCDTAVLRRPLYRDSIVSQELPPPRPLQPRGIPRETPSAQIVQENRAVDAELSSSATPASSAPSRPRLRTRKKLPAIDPFDFEIGGDFFPAPTPEPSTQAPLQSQSSQIPDFDPIRSEAVWSNDNPTGPASMNALLPTMEVDEPPSSPVASVPSPARKRAAAAPDRDENLDIMDLLPGARTIKRRKIAEEAERRLRAESSTPPEPKPEPITSKLETETPKKTTRGKKPETPYEAQAREIKEREEAEAAEKKAAEESKMEGLNIEGMKNLALVETVKLKANKLPRTSSSIRMDDGSFSGRWKPEWNGRKNFKGFRRAGRPVSDVEREVRKVGFVAYKGKDYGLGDGYWEDNNTSAAAATSRADEDSDSESEFRLRSRRGTTQLHLQSQTSTTVAVGVKRRAPAVPPSVAESTASNRATKKPKLVLRDADSSSDSEDDGLKFKLRRRR</sequence>
<evidence type="ECO:0000256" key="2">
    <source>
        <dbReference type="ARBA" id="ARBA00004286"/>
    </source>
</evidence>
<dbReference type="GO" id="GO:0000724">
    <property type="term" value="P:double-strand break repair via homologous recombination"/>
    <property type="evidence" value="ECO:0007669"/>
    <property type="project" value="TreeGrafter"/>
</dbReference>
<dbReference type="Gene3D" id="2.60.200.20">
    <property type="match status" value="1"/>
</dbReference>
<dbReference type="PROSITE" id="PS50006">
    <property type="entry name" value="FHA_DOMAIN"/>
    <property type="match status" value="1"/>
</dbReference>